<keyword evidence="5 6" id="KW-0539">Nucleus</keyword>
<evidence type="ECO:0000313" key="9">
    <source>
        <dbReference type="Proteomes" id="UP000016088"/>
    </source>
</evidence>
<keyword evidence="9" id="KW-1185">Reference proteome</keyword>
<proteinExistence type="inferred from homology"/>
<protein>
    <recommendedName>
        <fullName evidence="6">Exosome complex protein</fullName>
    </recommendedName>
</protein>
<dbReference type="GO" id="GO:0000178">
    <property type="term" value="C:exosome (RNase complex)"/>
    <property type="evidence" value="ECO:0007669"/>
    <property type="project" value="EnsemblFungi"/>
</dbReference>
<keyword evidence="3 6" id="KW-0698">rRNA processing</keyword>
<evidence type="ECO:0000256" key="5">
    <source>
        <dbReference type="ARBA" id="ARBA00023242"/>
    </source>
</evidence>
<dbReference type="eggNOG" id="KOG4835">
    <property type="taxonomic scope" value="Eukaryota"/>
</dbReference>
<dbReference type="OMA" id="RIIKHHT"/>
<dbReference type="Proteomes" id="UP000016088">
    <property type="component" value="Unassembled WGS sequence"/>
</dbReference>
<dbReference type="GO" id="GO:0003723">
    <property type="term" value="F:RNA binding"/>
    <property type="evidence" value="ECO:0007669"/>
    <property type="project" value="UniProtKB-UniRule"/>
</dbReference>
<dbReference type="InterPro" id="IPR007146">
    <property type="entry name" value="Sas10/Utp3/C1D"/>
</dbReference>
<dbReference type="GO" id="GO:0010468">
    <property type="term" value="P:regulation of gene expression"/>
    <property type="evidence" value="ECO:0007669"/>
    <property type="project" value="TreeGrafter"/>
</dbReference>
<evidence type="ECO:0000256" key="4">
    <source>
        <dbReference type="ARBA" id="ARBA00022884"/>
    </source>
</evidence>
<dbReference type="GO" id="GO:0003677">
    <property type="term" value="F:DNA binding"/>
    <property type="evidence" value="ECO:0007669"/>
    <property type="project" value="TreeGrafter"/>
</dbReference>
<feature type="compositionally biased region" description="Basic and acidic residues" evidence="7">
    <location>
        <begin position="105"/>
        <end position="116"/>
    </location>
</feature>
<dbReference type="GeneID" id="25031750"/>
<dbReference type="GO" id="GO:0000460">
    <property type="term" value="P:maturation of 5.8S rRNA"/>
    <property type="evidence" value="ECO:0007669"/>
    <property type="project" value="TreeGrafter"/>
</dbReference>
<evidence type="ECO:0000256" key="6">
    <source>
        <dbReference type="RuleBase" id="RU368003"/>
    </source>
</evidence>
<dbReference type="PANTHER" id="PTHR15341">
    <property type="entry name" value="SUN-COR STEROID HORMONE RECEPTOR CO-REPRESSOR"/>
    <property type="match status" value="1"/>
</dbReference>
<evidence type="ECO:0000256" key="3">
    <source>
        <dbReference type="ARBA" id="ARBA00022552"/>
    </source>
</evidence>
<dbReference type="VEuPathDB" id="FungiDB:SOCG_02776"/>
<evidence type="ECO:0000256" key="1">
    <source>
        <dbReference type="ARBA" id="ARBA00004123"/>
    </source>
</evidence>
<sequence length="124" mass="14280">MNSEYSHLFERLHEQLDKVEESLEPLKESESIFDLVDGKEDIEQAKQYVSLSYAINSALYSYYKLNGTSTEESPIMSELQRVKQYVGKIKHAEKHIQPSAEGNNDEQRPKIAKDAASRIIKHHT</sequence>
<evidence type="ECO:0000313" key="8">
    <source>
        <dbReference type="EMBL" id="EPX73554.1"/>
    </source>
</evidence>
<name>S9RHQ8_SCHOY</name>
<comment type="subcellular location">
    <subcellularLocation>
        <location evidence="1 6">Nucleus</location>
    </subcellularLocation>
</comment>
<feature type="region of interest" description="Disordered" evidence="7">
    <location>
        <begin position="94"/>
        <end position="124"/>
    </location>
</feature>
<accession>S9RHQ8</accession>
<dbReference type="GO" id="GO:0005730">
    <property type="term" value="C:nucleolus"/>
    <property type="evidence" value="ECO:0007669"/>
    <property type="project" value="EnsemblFungi"/>
</dbReference>
<dbReference type="RefSeq" id="XP_013016720.1">
    <property type="nucleotide sequence ID" value="XM_013161266.1"/>
</dbReference>
<dbReference type="Pfam" id="PF04000">
    <property type="entry name" value="Sas10_Utp3"/>
    <property type="match status" value="1"/>
</dbReference>
<dbReference type="HOGENOM" id="CLU_064339_3_0_1"/>
<dbReference type="EMBL" id="KE503206">
    <property type="protein sequence ID" value="EPX73554.1"/>
    <property type="molecule type" value="Genomic_DNA"/>
</dbReference>
<keyword evidence="4 6" id="KW-0694">RNA-binding</keyword>
<evidence type="ECO:0000256" key="2">
    <source>
        <dbReference type="ARBA" id="ARBA00009154"/>
    </source>
</evidence>
<gene>
    <name evidence="8" type="ORF">SOCG_02776</name>
</gene>
<dbReference type="InterPro" id="IPR011082">
    <property type="entry name" value="Exosome-assoc_fac/DNA_repair"/>
</dbReference>
<comment type="function">
    <text evidence="6">Required for exosome-dependent processing of pre-rRNA and small nucleolar RNA (snRNA) precursors. Involved in processing of 35S pre-rRNA at the A0, A1 and A2 sites.</text>
</comment>
<dbReference type="AlphaFoldDB" id="S9RHQ8"/>
<dbReference type="PANTHER" id="PTHR15341:SF3">
    <property type="entry name" value="NUCLEAR NUCLEIC ACID-BINDING PROTEIN C1D"/>
    <property type="match status" value="1"/>
</dbReference>
<reference evidence="8 9" key="1">
    <citation type="journal article" date="2011" name="Science">
        <title>Comparative functional genomics of the fission yeasts.</title>
        <authorList>
            <person name="Rhind N."/>
            <person name="Chen Z."/>
            <person name="Yassour M."/>
            <person name="Thompson D.A."/>
            <person name="Haas B.J."/>
            <person name="Habib N."/>
            <person name="Wapinski I."/>
            <person name="Roy S."/>
            <person name="Lin M.F."/>
            <person name="Heiman D.I."/>
            <person name="Young S.K."/>
            <person name="Furuya K."/>
            <person name="Guo Y."/>
            <person name="Pidoux A."/>
            <person name="Chen H.M."/>
            <person name="Robbertse B."/>
            <person name="Goldberg J.M."/>
            <person name="Aoki K."/>
            <person name="Bayne E.H."/>
            <person name="Berlin A.M."/>
            <person name="Desjardins C.A."/>
            <person name="Dobbs E."/>
            <person name="Dukaj L."/>
            <person name="Fan L."/>
            <person name="FitzGerald M.G."/>
            <person name="French C."/>
            <person name="Gujja S."/>
            <person name="Hansen K."/>
            <person name="Keifenheim D."/>
            <person name="Levin J.Z."/>
            <person name="Mosher R.A."/>
            <person name="Mueller C.A."/>
            <person name="Pfiffner J."/>
            <person name="Priest M."/>
            <person name="Russ C."/>
            <person name="Smialowska A."/>
            <person name="Swoboda P."/>
            <person name="Sykes S.M."/>
            <person name="Vaughn M."/>
            <person name="Vengrova S."/>
            <person name="Yoder R."/>
            <person name="Zeng Q."/>
            <person name="Allshire R."/>
            <person name="Baulcombe D."/>
            <person name="Birren B.W."/>
            <person name="Brown W."/>
            <person name="Ekwall K."/>
            <person name="Kellis M."/>
            <person name="Leatherwood J."/>
            <person name="Levin H."/>
            <person name="Margalit H."/>
            <person name="Martienssen R."/>
            <person name="Nieduszynski C.A."/>
            <person name="Spatafora J.W."/>
            <person name="Friedman N."/>
            <person name="Dalgaard J.Z."/>
            <person name="Baumann P."/>
            <person name="Niki H."/>
            <person name="Regev A."/>
            <person name="Nusbaum C."/>
        </authorList>
    </citation>
    <scope>NUCLEOTIDE SEQUENCE [LARGE SCALE GENOMIC DNA]</scope>
    <source>
        <strain evidence="9">yFS286</strain>
    </source>
</reference>
<dbReference type="OrthoDB" id="1421013at2759"/>
<evidence type="ECO:0000256" key="7">
    <source>
        <dbReference type="SAM" id="MobiDB-lite"/>
    </source>
</evidence>
<comment type="similarity">
    <text evidence="2 6">Belongs to the C1D family.</text>
</comment>
<organism evidence="8 9">
    <name type="scientific">Schizosaccharomyces octosporus (strain yFS286)</name>
    <name type="common">Fission yeast</name>
    <name type="synonym">Octosporomyces octosporus</name>
    <dbReference type="NCBI Taxonomy" id="483514"/>
    <lineage>
        <taxon>Eukaryota</taxon>
        <taxon>Fungi</taxon>
        <taxon>Dikarya</taxon>
        <taxon>Ascomycota</taxon>
        <taxon>Taphrinomycotina</taxon>
        <taxon>Schizosaccharomycetes</taxon>
        <taxon>Schizosaccharomycetales</taxon>
        <taxon>Schizosaccharomycetaceae</taxon>
        <taxon>Schizosaccharomyces</taxon>
    </lineage>
</organism>